<dbReference type="GO" id="GO:0043041">
    <property type="term" value="P:amino acid activation for nonribosomal peptide biosynthetic process"/>
    <property type="evidence" value="ECO:0007669"/>
    <property type="project" value="TreeGrafter"/>
</dbReference>
<dbReference type="PANTHER" id="PTHR45527">
    <property type="entry name" value="NONRIBOSOMAL PEPTIDE SYNTHETASE"/>
    <property type="match status" value="1"/>
</dbReference>
<dbReference type="eggNOG" id="COG1020">
    <property type="taxonomic scope" value="Bacteria"/>
</dbReference>
<evidence type="ECO:0000313" key="4">
    <source>
        <dbReference type="Proteomes" id="UP000006072"/>
    </source>
</evidence>
<keyword evidence="4" id="KW-1185">Reference proteome</keyword>
<dbReference type="AlphaFoldDB" id="K0UXY3"/>
<evidence type="ECO:0000259" key="2">
    <source>
        <dbReference type="Pfam" id="PF13193"/>
    </source>
</evidence>
<sequence>MAAAHTLPSDTETADNADVVSDFLAAARRWSDRPAVMHNGCATTYRDFAEQVLNTASRCVAGDLADAKGPSGLVGVRASHHPATAAHLLGILHANATYCPVDDILPPGRRAAIAEVLGLSRLIVATDPEPAGVRDAVPPVPPRRAGEAAYVLCTSGSTGTPKPVAVSREALSVAVRALRGLFALTPDDRVLQFSSLGWDTCLEEILPALITGAAVVFDDRAHSGSFATFLRMLADQAVTVVDLPTAFWHELVLFLDEEKATLPDSVRLVIIGGERVDPTRLGQWRELDTTDVVLLNTYGCTETTMITHAVQLFGPGTDSELASAAEAPIGRPLPHVLEHVGANGELMVSGPALASGYLGAPDLTAAAFPTADHGSGPQRWFRTGDLVVGDGKGLLYSRGRADEQVKVRGVRVHPAEVEMQLNSHPAVSGAVVVGERLLGGTALTAYVVARGVTAADLRRHLGGRLPSQFVPSRFRFVNELVYTASGKVDRAATRRAVVDSDKGART</sequence>
<organism evidence="3 4">
    <name type="scientific">Mycolicibacterium vaccae ATCC 25954</name>
    <dbReference type="NCBI Taxonomy" id="1194972"/>
    <lineage>
        <taxon>Bacteria</taxon>
        <taxon>Bacillati</taxon>
        <taxon>Actinomycetota</taxon>
        <taxon>Actinomycetes</taxon>
        <taxon>Mycobacteriales</taxon>
        <taxon>Mycobacteriaceae</taxon>
        <taxon>Mycolicibacterium</taxon>
    </lineage>
</organism>
<dbReference type="InterPro" id="IPR025110">
    <property type="entry name" value="AMP-bd_C"/>
</dbReference>
<dbReference type="Pfam" id="PF00501">
    <property type="entry name" value="AMP-binding"/>
    <property type="match status" value="1"/>
</dbReference>
<dbReference type="HOGENOM" id="CLU_000022_2_12_11"/>
<dbReference type="PANTHER" id="PTHR45527:SF1">
    <property type="entry name" value="FATTY ACID SYNTHASE"/>
    <property type="match status" value="1"/>
</dbReference>
<evidence type="ECO:0008006" key="5">
    <source>
        <dbReference type="Google" id="ProtNLM"/>
    </source>
</evidence>
<gene>
    <name evidence="3" type="ORF">MVAC_05212</name>
</gene>
<protein>
    <recommendedName>
        <fullName evidence="5">Acyl-CoA synthetase</fullName>
    </recommendedName>
</protein>
<feature type="domain" description="AMP-binding enzyme C-terminal" evidence="2">
    <location>
        <begin position="416"/>
        <end position="487"/>
    </location>
</feature>
<dbReference type="Pfam" id="PF13193">
    <property type="entry name" value="AMP-binding_C"/>
    <property type="match status" value="1"/>
</dbReference>
<name>K0UXY3_MYCVA</name>
<dbReference type="Gene3D" id="3.40.50.12780">
    <property type="entry name" value="N-terminal domain of ligase-like"/>
    <property type="match status" value="1"/>
</dbReference>
<accession>K0UXY3</accession>
<dbReference type="GO" id="GO:0005737">
    <property type="term" value="C:cytoplasm"/>
    <property type="evidence" value="ECO:0007669"/>
    <property type="project" value="TreeGrafter"/>
</dbReference>
<dbReference type="PROSITE" id="PS00455">
    <property type="entry name" value="AMP_BINDING"/>
    <property type="match status" value="1"/>
</dbReference>
<proteinExistence type="predicted"/>
<evidence type="ECO:0000313" key="3">
    <source>
        <dbReference type="EMBL" id="EJZ11681.1"/>
    </source>
</evidence>
<dbReference type="SUPFAM" id="SSF56801">
    <property type="entry name" value="Acetyl-CoA synthetase-like"/>
    <property type="match status" value="1"/>
</dbReference>
<dbReference type="PATRIC" id="fig|1194972.3.peg.1056"/>
<dbReference type="EMBL" id="ALQA01000007">
    <property type="protein sequence ID" value="EJZ11681.1"/>
    <property type="molecule type" value="Genomic_DNA"/>
</dbReference>
<evidence type="ECO:0000259" key="1">
    <source>
        <dbReference type="Pfam" id="PF00501"/>
    </source>
</evidence>
<dbReference type="InterPro" id="IPR045851">
    <property type="entry name" value="AMP-bd_C_sf"/>
</dbReference>
<comment type="caution">
    <text evidence="3">The sequence shown here is derived from an EMBL/GenBank/DDBJ whole genome shotgun (WGS) entry which is preliminary data.</text>
</comment>
<dbReference type="Proteomes" id="UP000006072">
    <property type="component" value="Unassembled WGS sequence"/>
</dbReference>
<dbReference type="InterPro" id="IPR000873">
    <property type="entry name" value="AMP-dep_synth/lig_dom"/>
</dbReference>
<dbReference type="GO" id="GO:0031177">
    <property type="term" value="F:phosphopantetheine binding"/>
    <property type="evidence" value="ECO:0007669"/>
    <property type="project" value="TreeGrafter"/>
</dbReference>
<feature type="domain" description="AMP-dependent synthetase/ligase" evidence="1">
    <location>
        <begin position="25"/>
        <end position="358"/>
    </location>
</feature>
<dbReference type="InterPro" id="IPR042099">
    <property type="entry name" value="ANL_N_sf"/>
</dbReference>
<reference evidence="3 4" key="1">
    <citation type="journal article" date="2012" name="J. Bacteriol.">
        <title>Complete Genome Sequence of Mycobacterium vaccae Type Strain ATCC 25954.</title>
        <authorList>
            <person name="Ho Y.S."/>
            <person name="Adroub S.A."/>
            <person name="Abadi M."/>
            <person name="Al Alwan B."/>
            <person name="Alkhateeb R."/>
            <person name="Gao G."/>
            <person name="Ragab A."/>
            <person name="Ali S."/>
            <person name="van Soolingen D."/>
            <person name="Bitter W."/>
            <person name="Pain A."/>
            <person name="Abdallah A.M."/>
        </authorList>
    </citation>
    <scope>NUCLEOTIDE SEQUENCE [LARGE SCALE GENOMIC DNA]</scope>
    <source>
        <strain evidence="3 4">ATCC 25954</strain>
    </source>
</reference>
<dbReference type="Gene3D" id="3.30.300.30">
    <property type="match status" value="1"/>
</dbReference>
<dbReference type="GO" id="GO:0044550">
    <property type="term" value="P:secondary metabolite biosynthetic process"/>
    <property type="evidence" value="ECO:0007669"/>
    <property type="project" value="TreeGrafter"/>
</dbReference>
<dbReference type="InterPro" id="IPR020845">
    <property type="entry name" value="AMP-binding_CS"/>
</dbReference>